<dbReference type="PANTHER" id="PTHR23227:SF67">
    <property type="entry name" value="CRANIOFACIAL DEVELOPMENT PROTEIN 2-LIKE"/>
    <property type="match status" value="1"/>
</dbReference>
<dbReference type="AlphaFoldDB" id="A0AA88LIG7"/>
<sequence length="92" mass="10473">MIRLKGSLTNLTIIYVYAPDSSKDDEESENFYLQLQSPVDYVPKKDIVLVIGDFNAIAGNNYRGHEDIMGKFDNGQMNRGGERLIEFNREAI</sequence>
<gene>
    <name evidence="1" type="ORF">QYM36_003260</name>
</gene>
<name>A0AA88LIG7_ARTSF</name>
<keyword evidence="2" id="KW-1185">Reference proteome</keyword>
<dbReference type="InterPro" id="IPR027124">
    <property type="entry name" value="Swc5/CFDP1/2"/>
</dbReference>
<evidence type="ECO:0008006" key="3">
    <source>
        <dbReference type="Google" id="ProtNLM"/>
    </source>
</evidence>
<comment type="caution">
    <text evidence="1">The sequence shown here is derived from an EMBL/GenBank/DDBJ whole genome shotgun (WGS) entry which is preliminary data.</text>
</comment>
<organism evidence="1 2">
    <name type="scientific">Artemia franciscana</name>
    <name type="common">Brine shrimp</name>
    <name type="synonym">Artemia sanfranciscana</name>
    <dbReference type="NCBI Taxonomy" id="6661"/>
    <lineage>
        <taxon>Eukaryota</taxon>
        <taxon>Metazoa</taxon>
        <taxon>Ecdysozoa</taxon>
        <taxon>Arthropoda</taxon>
        <taxon>Crustacea</taxon>
        <taxon>Branchiopoda</taxon>
        <taxon>Anostraca</taxon>
        <taxon>Artemiidae</taxon>
        <taxon>Artemia</taxon>
    </lineage>
</organism>
<dbReference type="Gene3D" id="3.60.10.10">
    <property type="entry name" value="Endonuclease/exonuclease/phosphatase"/>
    <property type="match status" value="1"/>
</dbReference>
<evidence type="ECO:0000313" key="1">
    <source>
        <dbReference type="EMBL" id="KAK2723000.1"/>
    </source>
</evidence>
<protein>
    <recommendedName>
        <fullName evidence="3">Endonuclease/exonuclease/phosphatase domain-containing protein</fullName>
    </recommendedName>
</protein>
<reference evidence="1" key="1">
    <citation type="submission" date="2023-07" db="EMBL/GenBank/DDBJ databases">
        <title>Chromosome-level genome assembly of Artemia franciscana.</title>
        <authorList>
            <person name="Jo E."/>
        </authorList>
    </citation>
    <scope>NUCLEOTIDE SEQUENCE</scope>
    <source>
        <tissue evidence="1">Whole body</tissue>
    </source>
</reference>
<evidence type="ECO:0000313" key="2">
    <source>
        <dbReference type="Proteomes" id="UP001187531"/>
    </source>
</evidence>
<dbReference type="PANTHER" id="PTHR23227">
    <property type="entry name" value="BUCENTAUR RELATED"/>
    <property type="match status" value="1"/>
</dbReference>
<dbReference type="Proteomes" id="UP001187531">
    <property type="component" value="Unassembled WGS sequence"/>
</dbReference>
<dbReference type="InterPro" id="IPR036691">
    <property type="entry name" value="Endo/exonu/phosph_ase_sf"/>
</dbReference>
<dbReference type="SUPFAM" id="SSF56219">
    <property type="entry name" value="DNase I-like"/>
    <property type="match status" value="1"/>
</dbReference>
<dbReference type="EMBL" id="JAVRJZ010000005">
    <property type="protein sequence ID" value="KAK2723000.1"/>
    <property type="molecule type" value="Genomic_DNA"/>
</dbReference>
<proteinExistence type="predicted"/>
<accession>A0AA88LIG7</accession>